<organism evidence="1 2">
    <name type="scientific">Trifolium medium</name>
    <dbReference type="NCBI Taxonomy" id="97028"/>
    <lineage>
        <taxon>Eukaryota</taxon>
        <taxon>Viridiplantae</taxon>
        <taxon>Streptophyta</taxon>
        <taxon>Embryophyta</taxon>
        <taxon>Tracheophyta</taxon>
        <taxon>Spermatophyta</taxon>
        <taxon>Magnoliopsida</taxon>
        <taxon>eudicotyledons</taxon>
        <taxon>Gunneridae</taxon>
        <taxon>Pentapetalae</taxon>
        <taxon>rosids</taxon>
        <taxon>fabids</taxon>
        <taxon>Fabales</taxon>
        <taxon>Fabaceae</taxon>
        <taxon>Papilionoideae</taxon>
        <taxon>50 kb inversion clade</taxon>
        <taxon>NPAAA clade</taxon>
        <taxon>Hologalegina</taxon>
        <taxon>IRL clade</taxon>
        <taxon>Trifolieae</taxon>
        <taxon>Trifolium</taxon>
    </lineage>
</organism>
<comment type="caution">
    <text evidence="1">The sequence shown here is derived from an EMBL/GenBank/DDBJ whole genome shotgun (WGS) entry which is preliminary data.</text>
</comment>
<dbReference type="GO" id="GO:0016874">
    <property type="term" value="F:ligase activity"/>
    <property type="evidence" value="ECO:0007669"/>
    <property type="project" value="UniProtKB-KW"/>
</dbReference>
<dbReference type="Proteomes" id="UP000265520">
    <property type="component" value="Unassembled WGS sequence"/>
</dbReference>
<feature type="non-terminal residue" evidence="1">
    <location>
        <position position="1"/>
    </location>
</feature>
<dbReference type="AlphaFoldDB" id="A0A392R6C4"/>
<evidence type="ECO:0000313" key="2">
    <source>
        <dbReference type="Proteomes" id="UP000265520"/>
    </source>
</evidence>
<evidence type="ECO:0000313" key="1">
    <source>
        <dbReference type="EMBL" id="MCI31789.1"/>
    </source>
</evidence>
<keyword evidence="2" id="KW-1185">Reference proteome</keyword>
<proteinExistence type="predicted"/>
<sequence>PVRQHFKTDSNAKELLKRVKAYRVTK</sequence>
<keyword evidence="1" id="KW-0436">Ligase</keyword>
<name>A0A392R6C4_9FABA</name>
<accession>A0A392R6C4</accession>
<reference evidence="1 2" key="1">
    <citation type="journal article" date="2018" name="Front. Plant Sci.">
        <title>Red Clover (Trifolium pratense) and Zigzag Clover (T. medium) - A Picture of Genomic Similarities and Differences.</title>
        <authorList>
            <person name="Dluhosova J."/>
            <person name="Istvanek J."/>
            <person name="Nedelnik J."/>
            <person name="Repkova J."/>
        </authorList>
    </citation>
    <scope>NUCLEOTIDE SEQUENCE [LARGE SCALE GENOMIC DNA]</scope>
    <source>
        <strain evidence="2">cv. 10/8</strain>
        <tissue evidence="1">Leaf</tissue>
    </source>
</reference>
<protein>
    <submittedName>
        <fullName evidence="1">Tyrosine-tRNA ligase cytoplasmic-like</fullName>
    </submittedName>
</protein>
<dbReference type="EMBL" id="LXQA010190108">
    <property type="protein sequence ID" value="MCI31789.1"/>
    <property type="molecule type" value="Genomic_DNA"/>
</dbReference>